<evidence type="ECO:0000256" key="3">
    <source>
        <dbReference type="SAM" id="SignalP"/>
    </source>
</evidence>
<proteinExistence type="predicted"/>
<feature type="chain" id="PRO_5002534925" evidence="3">
    <location>
        <begin position="27"/>
        <end position="255"/>
    </location>
</feature>
<keyword evidence="3" id="KW-0732">Signal</keyword>
<comment type="caution">
    <text evidence="4">The sequence shown here is derived from an EMBL/GenBank/DDBJ whole genome shotgun (WGS) entry which is preliminary data.</text>
</comment>
<feature type="signal peptide" evidence="3">
    <location>
        <begin position="1"/>
        <end position="26"/>
    </location>
</feature>
<name>A0A0G0VPS4_UNCKA</name>
<reference evidence="4 5" key="1">
    <citation type="journal article" date="2015" name="Nature">
        <title>rRNA introns, odd ribosomes, and small enigmatic genomes across a large radiation of phyla.</title>
        <authorList>
            <person name="Brown C.T."/>
            <person name="Hug L.A."/>
            <person name="Thomas B.C."/>
            <person name="Sharon I."/>
            <person name="Castelle C.J."/>
            <person name="Singh A."/>
            <person name="Wilkins M.J."/>
            <person name="Williams K.H."/>
            <person name="Banfield J.F."/>
        </authorList>
    </citation>
    <scope>NUCLEOTIDE SEQUENCE [LARGE SCALE GENOMIC DNA]</scope>
</reference>
<accession>A0A0G0VPS4</accession>
<feature type="transmembrane region" description="Helical" evidence="2">
    <location>
        <begin position="235"/>
        <end position="252"/>
    </location>
</feature>
<gene>
    <name evidence="4" type="ORF">UU55_C0007G0015</name>
</gene>
<evidence type="ECO:0000256" key="1">
    <source>
        <dbReference type="SAM" id="MobiDB-lite"/>
    </source>
</evidence>
<dbReference type="PATRIC" id="fig|1619123.3.peg.551"/>
<evidence type="ECO:0000313" key="4">
    <source>
        <dbReference type="EMBL" id="KKS02970.1"/>
    </source>
</evidence>
<sequence>MNKFSVVIVLVVVFAVLGAAASPVQAQVSETMVIFIKEASLGEHSCSSSEWHIIINQVENETLAPTSVDIFWKNGTTETVPLSKFTGGAAHYYTNSNLDSQIVSASAVIYSDWSGQFVLSHGPCNTNTPTLTTTVTVTETVTQTPTATITVTETSTNTPTVTETPTETGTPINTPTETVTQTETPIETITQTPTGTPTETDTPTATITVTNTSSNPTPIEPSLGGGKPESKQATFFWPAILGLIAIASFVVFKKH</sequence>
<keyword evidence="2" id="KW-0472">Membrane</keyword>
<keyword evidence="2" id="KW-1133">Transmembrane helix</keyword>
<dbReference type="Proteomes" id="UP000033947">
    <property type="component" value="Unassembled WGS sequence"/>
</dbReference>
<evidence type="ECO:0000256" key="2">
    <source>
        <dbReference type="SAM" id="Phobius"/>
    </source>
</evidence>
<dbReference type="EMBL" id="LCBB01000007">
    <property type="protein sequence ID" value="KKS02970.1"/>
    <property type="molecule type" value="Genomic_DNA"/>
</dbReference>
<feature type="region of interest" description="Disordered" evidence="1">
    <location>
        <begin position="154"/>
        <end position="176"/>
    </location>
</feature>
<dbReference type="AlphaFoldDB" id="A0A0G0VPS4"/>
<protein>
    <submittedName>
        <fullName evidence="4">Uncharacterized protein</fullName>
    </submittedName>
</protein>
<evidence type="ECO:0000313" key="5">
    <source>
        <dbReference type="Proteomes" id="UP000033947"/>
    </source>
</evidence>
<keyword evidence="2" id="KW-0812">Transmembrane</keyword>
<organism evidence="4 5">
    <name type="scientific">candidate division WWE3 bacterium GW2011_GWC2_41_23</name>
    <dbReference type="NCBI Taxonomy" id="1619123"/>
    <lineage>
        <taxon>Bacteria</taxon>
        <taxon>Katanobacteria</taxon>
    </lineage>
</organism>